<protein>
    <submittedName>
        <fullName evidence="4">Glycosyltransferase family 4 protein</fullName>
    </submittedName>
</protein>
<dbReference type="CDD" id="cd03801">
    <property type="entry name" value="GT4_PimA-like"/>
    <property type="match status" value="1"/>
</dbReference>
<reference evidence="4" key="1">
    <citation type="submission" date="2020-10" db="EMBL/GenBank/DDBJ databases">
        <title>Fervidococcus fontis strain 3639Fd - the first crenarchaeon capable of growth on lipids.</title>
        <authorList>
            <person name="Kochetkova T.V."/>
            <person name="Elcheninov A.G."/>
            <person name="Toschakov S.V."/>
            <person name="Kublanov I.V."/>
        </authorList>
    </citation>
    <scope>NUCLEOTIDE SEQUENCE</scope>
    <source>
        <strain evidence="4">3639Fd</strain>
    </source>
</reference>
<feature type="domain" description="Glycosyl transferase family 1" evidence="2">
    <location>
        <begin position="215"/>
        <end position="356"/>
    </location>
</feature>
<evidence type="ECO:0000313" key="4">
    <source>
        <dbReference type="EMBL" id="MBE9391234.1"/>
    </source>
</evidence>
<organism evidence="4 5">
    <name type="scientific">Fervidicoccus fontis</name>
    <dbReference type="NCBI Taxonomy" id="683846"/>
    <lineage>
        <taxon>Archaea</taxon>
        <taxon>Thermoproteota</taxon>
        <taxon>Thermoprotei</taxon>
        <taxon>Fervidicoccales</taxon>
        <taxon>Fervidicoccaceae</taxon>
        <taxon>Fervidicoccus</taxon>
    </lineage>
</organism>
<dbReference type="GO" id="GO:0016757">
    <property type="term" value="F:glycosyltransferase activity"/>
    <property type="evidence" value="ECO:0007669"/>
    <property type="project" value="InterPro"/>
</dbReference>
<keyword evidence="1 4" id="KW-0808">Transferase</keyword>
<evidence type="ECO:0000259" key="2">
    <source>
        <dbReference type="Pfam" id="PF00534"/>
    </source>
</evidence>
<dbReference type="RefSeq" id="WP_193803643.1">
    <property type="nucleotide sequence ID" value="NZ_JADEZV010000002.1"/>
</dbReference>
<name>A0A843AB23_9CREN</name>
<dbReference type="EMBL" id="JADEZV010000002">
    <property type="protein sequence ID" value="MBE9391234.1"/>
    <property type="molecule type" value="Genomic_DNA"/>
</dbReference>
<dbReference type="SUPFAM" id="SSF53756">
    <property type="entry name" value="UDP-Glycosyltransferase/glycogen phosphorylase"/>
    <property type="match status" value="1"/>
</dbReference>
<dbReference type="AlphaFoldDB" id="A0A843AB23"/>
<dbReference type="PANTHER" id="PTHR46401:SF2">
    <property type="entry name" value="GLYCOSYLTRANSFERASE WBBK-RELATED"/>
    <property type="match status" value="1"/>
</dbReference>
<dbReference type="PANTHER" id="PTHR46401">
    <property type="entry name" value="GLYCOSYLTRANSFERASE WBBK-RELATED"/>
    <property type="match status" value="1"/>
</dbReference>
<accession>A0A843AB23</accession>
<dbReference type="Gene3D" id="3.40.50.2000">
    <property type="entry name" value="Glycogen Phosphorylase B"/>
    <property type="match status" value="2"/>
</dbReference>
<evidence type="ECO:0000256" key="1">
    <source>
        <dbReference type="ARBA" id="ARBA00022679"/>
    </source>
</evidence>
<feature type="domain" description="Glycosyltransferase subfamily 4-like N-terminal" evidence="3">
    <location>
        <begin position="17"/>
        <end position="204"/>
    </location>
</feature>
<dbReference type="Pfam" id="PF13439">
    <property type="entry name" value="Glyco_transf_4"/>
    <property type="match status" value="1"/>
</dbReference>
<gene>
    <name evidence="4" type="ORF">IOK49_03980</name>
</gene>
<dbReference type="InterPro" id="IPR028098">
    <property type="entry name" value="Glyco_trans_4-like_N"/>
</dbReference>
<dbReference type="InterPro" id="IPR001296">
    <property type="entry name" value="Glyco_trans_1"/>
</dbReference>
<dbReference type="Pfam" id="PF00534">
    <property type="entry name" value="Glycos_transf_1"/>
    <property type="match status" value="1"/>
</dbReference>
<sequence>MKPRLLVFSKLFWPEGGGAELATYLFLRRYLARVFDVTVVSSTPKPITDVLKCCRYVTWGALRSRVKPVEWALTTLGIDDIRGLIRWADVVYVPRYAYPIIPLAKALGKRVVVHLHDYQPVSYTAVVFHGDSFRSDFSRTFHYELHDHGLMRALITQLLVPLNRLSAYWVSMADTVICVSRRQCEIILSGLPELRGKANVIYNPLPEVKFLGKDPGGEPSFLYLGGVSYVKGFSVLVKALELLGDKLYRIYMTRIANVNMLPSALRNRIVAVGKIPYSELPRLHHGAYALLFPSIWEEPLPYVIIESMLMGTLPIASRTGGVPEIVEGSPAQDYLFEPRDEHRLADKMEEVISLGKEDVIEIGYKLREHTLRKFNENTIKESLIKAFLG</sequence>
<dbReference type="Proteomes" id="UP000652307">
    <property type="component" value="Unassembled WGS sequence"/>
</dbReference>
<proteinExistence type="predicted"/>
<evidence type="ECO:0000259" key="3">
    <source>
        <dbReference type="Pfam" id="PF13439"/>
    </source>
</evidence>
<evidence type="ECO:0000313" key="5">
    <source>
        <dbReference type="Proteomes" id="UP000652307"/>
    </source>
</evidence>
<comment type="caution">
    <text evidence="4">The sequence shown here is derived from an EMBL/GenBank/DDBJ whole genome shotgun (WGS) entry which is preliminary data.</text>
</comment>